<dbReference type="NCBIfam" id="TIGR00199">
    <property type="entry name" value="PncC_domain"/>
    <property type="match status" value="1"/>
</dbReference>
<name>A0AB35WLP6_9PSED</name>
<dbReference type="Pfam" id="PF02464">
    <property type="entry name" value="CinA"/>
    <property type="match status" value="1"/>
</dbReference>
<dbReference type="AlphaFoldDB" id="A0AB35WLP6"/>
<proteinExistence type="predicted"/>
<evidence type="ECO:0000259" key="1">
    <source>
        <dbReference type="Pfam" id="PF02464"/>
    </source>
</evidence>
<reference evidence="2 3" key="1">
    <citation type="submission" date="2024-01" db="EMBL/GenBank/DDBJ databases">
        <title>Unpublished Manusciprt.</title>
        <authorList>
            <person name="Duman M."/>
            <person name="Valdes E.G."/>
            <person name="Ajmi N."/>
            <person name="Altun S."/>
            <person name="Saticioglu I.B."/>
        </authorList>
    </citation>
    <scope>NUCLEOTIDE SEQUENCE [LARGE SCALE GENOMIC DNA]</scope>
    <source>
        <strain evidence="2 3">120P</strain>
    </source>
</reference>
<organism evidence="2 3">
    <name type="scientific">Pseudomonas auratipiscis</name>
    <dbReference type="NCBI Taxonomy" id="3115853"/>
    <lineage>
        <taxon>Bacteria</taxon>
        <taxon>Pseudomonadati</taxon>
        <taxon>Pseudomonadota</taxon>
        <taxon>Gammaproteobacteria</taxon>
        <taxon>Pseudomonadales</taxon>
        <taxon>Pseudomonadaceae</taxon>
        <taxon>Pseudomonas</taxon>
    </lineage>
</organism>
<dbReference type="EMBL" id="JAZDQP010000001">
    <property type="protein sequence ID" value="MEE1864886.1"/>
    <property type="molecule type" value="Genomic_DNA"/>
</dbReference>
<evidence type="ECO:0000313" key="3">
    <source>
        <dbReference type="Proteomes" id="UP001307839"/>
    </source>
</evidence>
<dbReference type="RefSeq" id="WP_330078530.1">
    <property type="nucleotide sequence ID" value="NZ_JAZDCU010000001.1"/>
</dbReference>
<sequence>MACDPVMAVLDYLKDHHLVLTTAESCTAGCMVALLAACPGTGEVLESGYVVYSPSAKKRLLGVNPETIERYGLTSEAVAGEMSVGALMDSDANVAVATTGVAGPAPESGVLPGTLCFAWAFAGEPIAVFTHTQRFFGERSEVMQAGALYGLTQLTHYHERWLRERTPEGNGNGGR</sequence>
<comment type="caution">
    <text evidence="2">The sequence shown here is derived from an EMBL/GenBank/DDBJ whole genome shotgun (WGS) entry which is preliminary data.</text>
</comment>
<accession>A0AB35WLP6</accession>
<gene>
    <name evidence="2" type="ORF">V0R53_00610</name>
</gene>
<dbReference type="InterPro" id="IPR008136">
    <property type="entry name" value="CinA_C"/>
</dbReference>
<dbReference type="SUPFAM" id="SSF142433">
    <property type="entry name" value="CinA-like"/>
    <property type="match status" value="1"/>
</dbReference>
<dbReference type="Proteomes" id="UP001307839">
    <property type="component" value="Unassembled WGS sequence"/>
</dbReference>
<keyword evidence="3" id="KW-1185">Reference proteome</keyword>
<evidence type="ECO:0000313" key="2">
    <source>
        <dbReference type="EMBL" id="MEE1864886.1"/>
    </source>
</evidence>
<protein>
    <submittedName>
        <fullName evidence="2">CinA family protein</fullName>
    </submittedName>
</protein>
<dbReference type="Gene3D" id="3.90.950.20">
    <property type="entry name" value="CinA-like"/>
    <property type="match status" value="1"/>
</dbReference>
<feature type="domain" description="CinA C-terminal" evidence="1">
    <location>
        <begin position="8"/>
        <end position="156"/>
    </location>
</feature>
<dbReference type="InterPro" id="IPR036653">
    <property type="entry name" value="CinA-like_C"/>
</dbReference>